<reference evidence="4 5" key="1">
    <citation type="submission" date="2023-08" db="EMBL/GenBank/DDBJ databases">
        <title>Microbacterium aquilitoris sp. nov. and Microbacterium gwkjibeachense sp. nov., isolated from beach.</title>
        <authorList>
            <person name="Lee S.D."/>
            <person name="Yang H."/>
            <person name="Kim I."/>
        </authorList>
    </citation>
    <scope>NUCLEOTIDE SEQUENCE [LARGE SCALE GENOMIC DNA]</scope>
    <source>
        <strain evidence="4 5">KSW4-11</strain>
    </source>
</reference>
<evidence type="ECO:0000256" key="1">
    <source>
        <dbReference type="ARBA" id="ARBA00001946"/>
    </source>
</evidence>
<keyword evidence="2" id="KW-0378">Hydrolase</keyword>
<dbReference type="SUPFAM" id="SSF55811">
    <property type="entry name" value="Nudix"/>
    <property type="match status" value="1"/>
</dbReference>
<dbReference type="PROSITE" id="PS51462">
    <property type="entry name" value="NUDIX"/>
    <property type="match status" value="1"/>
</dbReference>
<dbReference type="PRINTS" id="PR00502">
    <property type="entry name" value="NUDIXFAMILY"/>
</dbReference>
<evidence type="ECO:0000259" key="3">
    <source>
        <dbReference type="PROSITE" id="PS51462"/>
    </source>
</evidence>
<organism evidence="4 5">
    <name type="scientific">Microbacterium gawkjiense</name>
    <dbReference type="NCBI Taxonomy" id="3067309"/>
    <lineage>
        <taxon>Bacteria</taxon>
        <taxon>Bacillati</taxon>
        <taxon>Actinomycetota</taxon>
        <taxon>Actinomycetes</taxon>
        <taxon>Micrococcales</taxon>
        <taxon>Microbacteriaceae</taxon>
        <taxon>Microbacterium</taxon>
    </lineage>
</organism>
<gene>
    <name evidence="4" type="ORF">Q9S71_01810</name>
</gene>
<comment type="cofactor">
    <cofactor evidence="1">
        <name>Mg(2+)</name>
        <dbReference type="ChEBI" id="CHEBI:18420"/>
    </cofactor>
</comment>
<dbReference type="RefSeq" id="WP_311860183.1">
    <property type="nucleotide sequence ID" value="NZ_JAUZVV010000001.1"/>
</dbReference>
<evidence type="ECO:0000313" key="4">
    <source>
        <dbReference type="EMBL" id="MDT3315547.1"/>
    </source>
</evidence>
<evidence type="ECO:0000313" key="5">
    <source>
        <dbReference type="Proteomes" id="UP001251849"/>
    </source>
</evidence>
<feature type="domain" description="Nudix hydrolase" evidence="3">
    <location>
        <begin position="19"/>
        <end position="148"/>
    </location>
</feature>
<protein>
    <submittedName>
        <fullName evidence="4">NUDIX domain-containing protein</fullName>
    </submittedName>
</protein>
<evidence type="ECO:0000256" key="2">
    <source>
        <dbReference type="ARBA" id="ARBA00022801"/>
    </source>
</evidence>
<dbReference type="Gene3D" id="3.90.79.10">
    <property type="entry name" value="Nucleoside Triphosphate Pyrophosphohydrolase"/>
    <property type="match status" value="1"/>
</dbReference>
<dbReference type="EMBL" id="JAUZVV010000001">
    <property type="protein sequence ID" value="MDT3315547.1"/>
    <property type="molecule type" value="Genomic_DNA"/>
</dbReference>
<dbReference type="InterPro" id="IPR015797">
    <property type="entry name" value="NUDIX_hydrolase-like_dom_sf"/>
</dbReference>
<sequence length="151" mass="16640">MPMSDYVASLRARIGTDFLLLPGVTAVIRDRQNFLLARHRHSGLWSLIGGGVEPGEEPAESLAREVLEETGARVRIRGIVGVYAGEPMMVTYPNGDQVGYVTTAYDCGLTSDATPDGDELLEIAWFPRDAIPTLPRRDWIDRVIGDVRDDL</sequence>
<dbReference type="PANTHER" id="PTHR43046">
    <property type="entry name" value="GDP-MANNOSE MANNOSYL HYDROLASE"/>
    <property type="match status" value="1"/>
</dbReference>
<dbReference type="Pfam" id="PF00293">
    <property type="entry name" value="NUDIX"/>
    <property type="match status" value="1"/>
</dbReference>
<accession>A0ABU3G6U6</accession>
<dbReference type="InterPro" id="IPR020476">
    <property type="entry name" value="Nudix_hydrolase"/>
</dbReference>
<name>A0ABU3G6U6_9MICO</name>
<dbReference type="InterPro" id="IPR000086">
    <property type="entry name" value="NUDIX_hydrolase_dom"/>
</dbReference>
<dbReference type="PANTHER" id="PTHR43046:SF2">
    <property type="entry name" value="8-OXO-DGTP DIPHOSPHATASE-RELATED"/>
    <property type="match status" value="1"/>
</dbReference>
<comment type="caution">
    <text evidence="4">The sequence shown here is derived from an EMBL/GenBank/DDBJ whole genome shotgun (WGS) entry which is preliminary data.</text>
</comment>
<keyword evidence="5" id="KW-1185">Reference proteome</keyword>
<proteinExistence type="predicted"/>
<dbReference type="Proteomes" id="UP001251849">
    <property type="component" value="Unassembled WGS sequence"/>
</dbReference>